<feature type="compositionally biased region" description="Low complexity" evidence="7">
    <location>
        <begin position="132"/>
        <end position="141"/>
    </location>
</feature>
<dbReference type="GO" id="GO:0016020">
    <property type="term" value="C:membrane"/>
    <property type="evidence" value="ECO:0007669"/>
    <property type="project" value="UniProtKB-SubCell"/>
</dbReference>
<organism evidence="10">
    <name type="scientific">Oppiella nova</name>
    <dbReference type="NCBI Taxonomy" id="334625"/>
    <lineage>
        <taxon>Eukaryota</taxon>
        <taxon>Metazoa</taxon>
        <taxon>Ecdysozoa</taxon>
        <taxon>Arthropoda</taxon>
        <taxon>Chelicerata</taxon>
        <taxon>Arachnida</taxon>
        <taxon>Acari</taxon>
        <taxon>Acariformes</taxon>
        <taxon>Sarcoptiformes</taxon>
        <taxon>Oribatida</taxon>
        <taxon>Brachypylina</taxon>
        <taxon>Oppioidea</taxon>
        <taxon>Oppiidae</taxon>
        <taxon>Oppiella</taxon>
    </lineage>
</organism>
<feature type="compositionally biased region" description="Basic residues" evidence="7">
    <location>
        <begin position="122"/>
        <end position="131"/>
    </location>
</feature>
<feature type="transmembrane region" description="Helical" evidence="8">
    <location>
        <begin position="1044"/>
        <end position="1069"/>
    </location>
</feature>
<feature type="signal peptide" evidence="9">
    <location>
        <begin position="1"/>
        <end position="29"/>
    </location>
</feature>
<accession>A0A7R9LMC4</accession>
<dbReference type="InterPro" id="IPR008795">
    <property type="entry name" value="Prominin"/>
</dbReference>
<feature type="compositionally biased region" description="Pro residues" evidence="7">
    <location>
        <begin position="1115"/>
        <end position="1124"/>
    </location>
</feature>
<keyword evidence="4 8" id="KW-1133">Transmembrane helix</keyword>
<feature type="region of interest" description="Disordered" evidence="7">
    <location>
        <begin position="1080"/>
        <end position="1124"/>
    </location>
</feature>
<protein>
    <recommendedName>
        <fullName evidence="12">Prominin-like protein</fullName>
    </recommendedName>
</protein>
<sequence>MSRSGVKSLLIVSIVVVVVLNLQSLPVCCNQIHTVVSNEQNMDQMNGDIPWRQIKFISPQQSVSQSQWHSAIPVFSGKGMDHLYLITEYVIDLLQSPGLPPNVIKDELFDDPLPVLQENRGRHSRRAKHSRSYASSSNSSPGRRRSSGHKKKRYKVDNTVSQSQWHSAIPVFSGKGMDHLYLITEYVIDLLQSPGLPPNVIKDELFDDPLPVLQENRGRLITHFWGLILTSIHSRRAKHSRSYASSSSSSSPGRRRSSGHKKKRYKVDNTCDPCVRSLSGVKLFVMLLLMSFFVICAFVTNEYIRSGVQQMPKTFNQSTDDLMLYLNNTQHEINTLFRTNFEQLEQELGDSLDKSGLIVKNRIAIISEAASLNNLTDIVSKLGSVLEDLKTLSGETTELRLLTVQLQARLTRIKDDLDNFLVKCRDRVCTDLRFKYNRVLDSFSVSARIDELPDLSPLMQNISHLLRANIELGDSLDKSGLIVKNRIAIISEAASLNNLTDIVSKLGSVLEDLKTLSGETTELRLLTVQLQARLTRIKDDLDNFLVKCRDRVCTDLRFKYNRVLDSFSVSARILLNGLNSGNYVLYRVNEQIRSVGRDLSAVADDINLVLRRPFTDLSKIKANVYTGQTYIEKYEPYRWYACLAGASILSLILILYSFGLLCGVCNQQPTRHNYKWRSKSSTRLFHCGIVLLVLLFFPLLFSTIVLFLFGSVSDKTVCYYLENLSDPQSKQIVAILQNRFERLHYAESLDVIQGPKPNFADVITRCHQNHSLYNVLQLYRYNDIQLNNGRTVENFNITEILQFKERYKIEDKLNEFLNRVNVNPANVVLLTADGYQLLESLKETSLGTLNFSSYADVVKNSISPIDLVSISTELEREANRLPKNDFENIARLRNIAMDLKVPINLVVKIKETIEALTAGAEKIERKANYGNRGLKEALTTLLRQAEDAQKFISNKGHHEIHTVAKHFIRDMSSLVDQYGQHVVEEVLHKIGRCEPVSRAFNSSVMALCKETVLHKIGRCEPVSRAFNSSVMALCKETVLPFNGYWSSVLASLLICIPSTLFAYILANLYQKVKRLPIRRESKSHREEPTPSAPPNRADDDNWSPGSLPPHLYGSRPPPYNFVVN</sequence>
<name>A0A7R9LMC4_9ACAR</name>
<keyword evidence="6" id="KW-0325">Glycoprotein</keyword>
<keyword evidence="11" id="KW-1185">Reference proteome</keyword>
<dbReference type="EMBL" id="CAJPVJ010001634">
    <property type="protein sequence ID" value="CAG2165066.1"/>
    <property type="molecule type" value="Genomic_DNA"/>
</dbReference>
<dbReference type="PANTHER" id="PTHR22730">
    <property type="entry name" value="PROMININ PROM PROTEIN"/>
    <property type="match status" value="1"/>
</dbReference>
<dbReference type="AlphaFoldDB" id="A0A7R9LMC4"/>
<dbReference type="PANTHER" id="PTHR22730:SF1">
    <property type="entry name" value="PROMININ-LIKE PROTEIN"/>
    <property type="match status" value="1"/>
</dbReference>
<reference evidence="10" key="1">
    <citation type="submission" date="2020-11" db="EMBL/GenBank/DDBJ databases">
        <authorList>
            <person name="Tran Van P."/>
        </authorList>
    </citation>
    <scope>NUCLEOTIDE SEQUENCE</scope>
</reference>
<comment type="subcellular location">
    <subcellularLocation>
        <location evidence="1">Membrane</location>
        <topology evidence="1">Multi-pass membrane protein</topology>
    </subcellularLocation>
</comment>
<feature type="compositionally biased region" description="Low complexity" evidence="7">
    <location>
        <begin position="242"/>
        <end position="252"/>
    </location>
</feature>
<keyword evidence="5 8" id="KW-0472">Membrane</keyword>
<evidence type="ECO:0000313" key="11">
    <source>
        <dbReference type="Proteomes" id="UP000728032"/>
    </source>
</evidence>
<feature type="compositionally biased region" description="Basic residues" evidence="7">
    <location>
        <begin position="253"/>
        <end position="264"/>
    </location>
</feature>
<evidence type="ECO:0000256" key="6">
    <source>
        <dbReference type="ARBA" id="ARBA00023180"/>
    </source>
</evidence>
<evidence type="ECO:0000256" key="3">
    <source>
        <dbReference type="ARBA" id="ARBA00022692"/>
    </source>
</evidence>
<feature type="transmembrane region" description="Helical" evidence="8">
    <location>
        <begin position="637"/>
        <end position="663"/>
    </location>
</feature>
<dbReference type="Pfam" id="PF05478">
    <property type="entry name" value="Prominin"/>
    <property type="match status" value="2"/>
</dbReference>
<feature type="compositionally biased region" description="Basic residues" evidence="7">
    <location>
        <begin position="142"/>
        <end position="154"/>
    </location>
</feature>
<proteinExistence type="inferred from homology"/>
<evidence type="ECO:0000313" key="10">
    <source>
        <dbReference type="EMBL" id="CAD7644338.1"/>
    </source>
</evidence>
<keyword evidence="9" id="KW-0732">Signal</keyword>
<evidence type="ECO:0000256" key="8">
    <source>
        <dbReference type="SAM" id="Phobius"/>
    </source>
</evidence>
<dbReference type="OrthoDB" id="6229420at2759"/>
<evidence type="ECO:0000256" key="1">
    <source>
        <dbReference type="ARBA" id="ARBA00004141"/>
    </source>
</evidence>
<feature type="transmembrane region" description="Helical" evidence="8">
    <location>
        <begin position="684"/>
        <end position="709"/>
    </location>
</feature>
<comment type="similarity">
    <text evidence="2">Belongs to the prominin family.</text>
</comment>
<evidence type="ECO:0000256" key="4">
    <source>
        <dbReference type="ARBA" id="ARBA00022989"/>
    </source>
</evidence>
<evidence type="ECO:0008006" key="12">
    <source>
        <dbReference type="Google" id="ProtNLM"/>
    </source>
</evidence>
<evidence type="ECO:0000256" key="5">
    <source>
        <dbReference type="ARBA" id="ARBA00023136"/>
    </source>
</evidence>
<evidence type="ECO:0000256" key="2">
    <source>
        <dbReference type="ARBA" id="ARBA00006058"/>
    </source>
</evidence>
<feature type="region of interest" description="Disordered" evidence="7">
    <location>
        <begin position="118"/>
        <end position="159"/>
    </location>
</feature>
<feature type="chain" id="PRO_5036211237" description="Prominin-like protein" evidence="9">
    <location>
        <begin position="30"/>
        <end position="1124"/>
    </location>
</feature>
<dbReference type="EMBL" id="OC916459">
    <property type="protein sequence ID" value="CAD7644338.1"/>
    <property type="molecule type" value="Genomic_DNA"/>
</dbReference>
<gene>
    <name evidence="10" type="ORF">ONB1V03_LOCUS4612</name>
</gene>
<evidence type="ECO:0000256" key="7">
    <source>
        <dbReference type="SAM" id="MobiDB-lite"/>
    </source>
</evidence>
<dbReference type="Proteomes" id="UP000728032">
    <property type="component" value="Unassembled WGS sequence"/>
</dbReference>
<evidence type="ECO:0000256" key="9">
    <source>
        <dbReference type="SAM" id="SignalP"/>
    </source>
</evidence>
<feature type="region of interest" description="Disordered" evidence="7">
    <location>
        <begin position="240"/>
        <end position="264"/>
    </location>
</feature>
<keyword evidence="3 8" id="KW-0812">Transmembrane</keyword>